<keyword evidence="4" id="KW-1185">Reference proteome</keyword>
<dbReference type="RefSeq" id="WP_072711380.1">
    <property type="nucleotide sequence ID" value="NZ_CP016796.1"/>
</dbReference>
<feature type="chain" id="PRO_5013154311" evidence="2">
    <location>
        <begin position="22"/>
        <end position="114"/>
    </location>
</feature>
<evidence type="ECO:0000313" key="4">
    <source>
        <dbReference type="Proteomes" id="UP000184222"/>
    </source>
</evidence>
<dbReference type="PROSITE" id="PS51257">
    <property type="entry name" value="PROKAR_LIPOPROTEIN"/>
    <property type="match status" value="1"/>
</dbReference>
<dbReference type="EMBL" id="CP016796">
    <property type="protein sequence ID" value="API86186.1"/>
    <property type="molecule type" value="Genomic_DNA"/>
</dbReference>
<evidence type="ECO:0000256" key="1">
    <source>
        <dbReference type="SAM" id="MobiDB-lite"/>
    </source>
</evidence>
<organism evidence="3 4">
    <name type="scientific">Francisella uliginis</name>
    <dbReference type="NCBI Taxonomy" id="573570"/>
    <lineage>
        <taxon>Bacteria</taxon>
        <taxon>Pseudomonadati</taxon>
        <taxon>Pseudomonadota</taxon>
        <taxon>Gammaproteobacteria</taxon>
        <taxon>Thiotrichales</taxon>
        <taxon>Francisellaceae</taxon>
        <taxon>Francisella</taxon>
    </lineage>
</organism>
<sequence length="114" mass="12236">MNFKKTLTAVLVTGTCALLLASCGPNKKEQALANLEQQQHDLNQKARDEKLQADNLTTDASNLDKESKESSSKSQYEKDQAAVLNAKAEQNLSKAASLDSQIAAAKAEVNAQDS</sequence>
<reference evidence="3 4" key="1">
    <citation type="journal article" date="2016" name="Appl. Environ. Microbiol.">
        <title>Whole genome relationships among Francisella bacteria of diverse origin define new species and provide specific regions for detection.</title>
        <authorList>
            <person name="Challacombe J.F."/>
            <person name="Petersen J.M."/>
            <person name="Gallegos-Graves V."/>
            <person name="Hodge D."/>
            <person name="Pillai S."/>
            <person name="Kuske C.R."/>
        </authorList>
    </citation>
    <scope>NUCLEOTIDE SEQUENCE [LARGE SCALE GENOMIC DNA]</scope>
    <source>
        <strain evidence="4">TX07-7310</strain>
    </source>
</reference>
<dbReference type="OrthoDB" id="5604697at2"/>
<dbReference type="KEGG" id="frx:F7310_01925"/>
<feature type="compositionally biased region" description="Basic and acidic residues" evidence="1">
    <location>
        <begin position="42"/>
        <end position="52"/>
    </location>
</feature>
<dbReference type="AlphaFoldDB" id="A0A1L4BQS2"/>
<gene>
    <name evidence="3" type="ORF">F7310_01925</name>
</gene>
<evidence type="ECO:0000256" key="2">
    <source>
        <dbReference type="SAM" id="SignalP"/>
    </source>
</evidence>
<dbReference type="Proteomes" id="UP000184222">
    <property type="component" value="Chromosome"/>
</dbReference>
<evidence type="ECO:0000313" key="3">
    <source>
        <dbReference type="EMBL" id="API86186.1"/>
    </source>
</evidence>
<feature type="region of interest" description="Disordered" evidence="1">
    <location>
        <begin position="42"/>
        <end position="80"/>
    </location>
</feature>
<feature type="compositionally biased region" description="Basic and acidic residues" evidence="1">
    <location>
        <begin position="62"/>
        <end position="80"/>
    </location>
</feature>
<feature type="signal peptide" evidence="2">
    <location>
        <begin position="1"/>
        <end position="21"/>
    </location>
</feature>
<keyword evidence="2" id="KW-0732">Signal</keyword>
<name>A0A1L4BQS2_9GAMM</name>
<accession>A0A1L4BQS2</accession>
<protein>
    <submittedName>
        <fullName evidence="3">Uncharacterized protein</fullName>
    </submittedName>
</protein>
<proteinExistence type="predicted"/>